<dbReference type="InterPro" id="IPR000330">
    <property type="entry name" value="SNF2_N"/>
</dbReference>
<gene>
    <name evidence="7" type="ORF">G7K_0174-t1</name>
</gene>
<evidence type="ECO:0000313" key="8">
    <source>
        <dbReference type="Proteomes" id="UP000033140"/>
    </source>
</evidence>
<dbReference type="InterPro" id="IPR050628">
    <property type="entry name" value="SNF2_RAD54_helicase_TF"/>
</dbReference>
<evidence type="ECO:0000256" key="1">
    <source>
        <dbReference type="ARBA" id="ARBA00022741"/>
    </source>
</evidence>
<dbReference type="InterPro" id="IPR049730">
    <property type="entry name" value="SNF2/RAD54-like_C"/>
</dbReference>
<dbReference type="InterPro" id="IPR001650">
    <property type="entry name" value="Helicase_C-like"/>
</dbReference>
<dbReference type="Proteomes" id="UP000033140">
    <property type="component" value="Unassembled WGS sequence"/>
</dbReference>
<dbReference type="CDD" id="cd18793">
    <property type="entry name" value="SF2_C_SNF"/>
    <property type="match status" value="1"/>
</dbReference>
<dbReference type="SUPFAM" id="SSF52540">
    <property type="entry name" value="P-loop containing nucleoside triphosphate hydrolases"/>
    <property type="match status" value="2"/>
</dbReference>
<dbReference type="InterPro" id="IPR038718">
    <property type="entry name" value="SNF2-like_sf"/>
</dbReference>
<organism evidence="7 8">
    <name type="scientific">Saitoella complicata (strain BCRC 22490 / CBS 7301 / JCM 7358 / NBRC 10748 / NRRL Y-17804)</name>
    <dbReference type="NCBI Taxonomy" id="698492"/>
    <lineage>
        <taxon>Eukaryota</taxon>
        <taxon>Fungi</taxon>
        <taxon>Dikarya</taxon>
        <taxon>Ascomycota</taxon>
        <taxon>Taphrinomycotina</taxon>
        <taxon>Taphrinomycotina incertae sedis</taxon>
        <taxon>Saitoella</taxon>
    </lineage>
</organism>
<feature type="compositionally biased region" description="Polar residues" evidence="4">
    <location>
        <begin position="32"/>
        <end position="43"/>
    </location>
</feature>
<dbReference type="PANTHER" id="PTHR45626">
    <property type="entry name" value="TRANSCRIPTION TERMINATION FACTOR 2-RELATED"/>
    <property type="match status" value="1"/>
</dbReference>
<dbReference type="InterPro" id="IPR014001">
    <property type="entry name" value="Helicase_ATP-bd"/>
</dbReference>
<dbReference type="PROSITE" id="PS51192">
    <property type="entry name" value="HELICASE_ATP_BIND_1"/>
    <property type="match status" value="1"/>
</dbReference>
<dbReference type="Gene3D" id="3.40.50.10810">
    <property type="entry name" value="Tandem AAA-ATPase domain"/>
    <property type="match status" value="1"/>
</dbReference>
<keyword evidence="2" id="KW-0378">Hydrolase</keyword>
<sequence length="966" mass="107706">MADRKRPIVISDDDEPPTATAQGFDPLALLSPQRQKARPQTLSDGDVRRGTSYASRLEALHGVNERKRPKSNTWELRGHSQLGLNYPIPAGRSQVIDLTNDDVLVDENRTPPQQCYGLISGDGQLFKAPALPPTAFQQPPKSASSDLTFIPAVLEVSKIHAAQCMLKINVCDAWCGTMGRRLAEPLIYLLSLGRVRLKAWIKDYKYYTPSTEVSDNIALSVVVYGPAEKGTRDLVGNLLRQRNIWLQQVSPGLLEPNTSYNNPHYPAQTRASNSLYSTSIDTETRSADFLKRQINEIFEKMGNVEDLAEMEPPPALTASLYKHQKQALCWMNAHEQGEDSGDAVSIWQEKKTPDGRTIWVNILTNLKVTKKPPSLIGGILADDMGLGKTITTLALLCLTKEKALAYSTHRRAHNSLRRVKTTLIVTPLTTLDNWEDQLQSHVLPGELTSLRYHGGKRESEAMSLPQYDVVLTTYQILGLEYAAHKKWQEQQDPTSKPSPLFQTVFFRVILDEAHIIKDPSTKQSQGACGVSAYARWCLTGTPIHNRIEDLGALYKFLRLPAFEDKGHGLRFLRTASLTSVQTLVKATTLRRTKDSKFHGQPILNLPPKTEYVKTLTFDASERMYYDNIRDATKQILDNTLNSKQKTGAAYLNILQLILKMRQMCVYGKLETATNAETTDTWTLMRESGQGTCAYCNHDLGFVEADSTVTLVGYMAHESHVFCLDCIPRYQTAARSAAEGAEYCPICNASMNLNLVEIRNSPDAVKDKESSEARVTADSPRAFSTKVQALFNDLIELRDSQDDVPLKGIVFSQWTGALDMVEGPVRDQIGLGVARLDGSMKPADRRTAIQDFRLNSECKILLISLKAGGVGLNLTSATHAIRVFILEPCFNPASESQAIDRAYRIGQEQPVTVTHYIMKDSVEEAMLELQKKKTKMASELLSHKLSKKDEEKERLGDLKLLLTTKPA</sequence>
<protein>
    <submittedName>
        <fullName evidence="7">Uncharacterized protein</fullName>
    </submittedName>
</protein>
<dbReference type="InterPro" id="IPR027417">
    <property type="entry name" value="P-loop_NTPase"/>
</dbReference>
<proteinExistence type="predicted"/>
<reference evidence="7 8" key="3">
    <citation type="journal article" date="2015" name="Genome Announc.">
        <title>Draft Genome Sequence of the Archiascomycetous Yeast Saitoella complicata.</title>
        <authorList>
            <person name="Yamauchi K."/>
            <person name="Kondo S."/>
            <person name="Hamamoto M."/>
            <person name="Takahashi Y."/>
            <person name="Ogura Y."/>
            <person name="Hayashi T."/>
            <person name="Nishida H."/>
        </authorList>
    </citation>
    <scope>NUCLEOTIDE SEQUENCE [LARGE SCALE GENOMIC DNA]</scope>
    <source>
        <strain evidence="7 8">NRRL Y-17804</strain>
    </source>
</reference>
<evidence type="ECO:0000256" key="4">
    <source>
        <dbReference type="SAM" id="MobiDB-lite"/>
    </source>
</evidence>
<dbReference type="PROSITE" id="PS51194">
    <property type="entry name" value="HELICASE_CTER"/>
    <property type="match status" value="1"/>
</dbReference>
<feature type="domain" description="Helicase ATP-binding" evidence="5">
    <location>
        <begin position="369"/>
        <end position="560"/>
    </location>
</feature>
<keyword evidence="3" id="KW-0067">ATP-binding</keyword>
<dbReference type="GO" id="GO:0008094">
    <property type="term" value="F:ATP-dependent activity, acting on DNA"/>
    <property type="evidence" value="ECO:0007669"/>
    <property type="project" value="TreeGrafter"/>
</dbReference>
<evidence type="ECO:0000259" key="6">
    <source>
        <dbReference type="PROSITE" id="PS51194"/>
    </source>
</evidence>
<evidence type="ECO:0000256" key="2">
    <source>
        <dbReference type="ARBA" id="ARBA00022801"/>
    </source>
</evidence>
<evidence type="ECO:0000259" key="5">
    <source>
        <dbReference type="PROSITE" id="PS51192"/>
    </source>
</evidence>
<reference evidence="7 8" key="1">
    <citation type="journal article" date="2011" name="J. Gen. Appl. Microbiol.">
        <title>Draft genome sequencing of the enigmatic yeast Saitoella complicata.</title>
        <authorList>
            <person name="Nishida H."/>
            <person name="Hamamoto M."/>
            <person name="Sugiyama J."/>
        </authorList>
    </citation>
    <scope>NUCLEOTIDE SEQUENCE [LARGE SCALE GENOMIC DNA]</scope>
    <source>
        <strain evidence="7 8">NRRL Y-17804</strain>
    </source>
</reference>
<dbReference type="PANTHER" id="PTHR45626:SF52">
    <property type="entry name" value="SINGLE-STRANDED DNA-DEPENDENT ATPASE (EUROFUNG)"/>
    <property type="match status" value="1"/>
</dbReference>
<keyword evidence="8" id="KW-1185">Reference proteome</keyword>
<evidence type="ECO:0000313" key="7">
    <source>
        <dbReference type="EMBL" id="GAO45929.1"/>
    </source>
</evidence>
<keyword evidence="1" id="KW-0547">Nucleotide-binding</keyword>
<dbReference type="GO" id="GO:0006281">
    <property type="term" value="P:DNA repair"/>
    <property type="evidence" value="ECO:0007669"/>
    <property type="project" value="TreeGrafter"/>
</dbReference>
<evidence type="ECO:0000256" key="3">
    <source>
        <dbReference type="ARBA" id="ARBA00022840"/>
    </source>
</evidence>
<dbReference type="Pfam" id="PF00176">
    <property type="entry name" value="SNF2-rel_dom"/>
    <property type="match status" value="1"/>
</dbReference>
<accession>A0A0E9N7X8</accession>
<dbReference type="STRING" id="698492.A0A0E9N7X8"/>
<dbReference type="CDD" id="cd18008">
    <property type="entry name" value="DEXDc_SHPRH-like"/>
    <property type="match status" value="1"/>
</dbReference>
<dbReference type="Pfam" id="PF00271">
    <property type="entry name" value="Helicase_C"/>
    <property type="match status" value="1"/>
</dbReference>
<dbReference type="GO" id="GO:0016787">
    <property type="term" value="F:hydrolase activity"/>
    <property type="evidence" value="ECO:0007669"/>
    <property type="project" value="UniProtKB-KW"/>
</dbReference>
<dbReference type="SMART" id="SM00490">
    <property type="entry name" value="HELICc"/>
    <property type="match status" value="1"/>
</dbReference>
<dbReference type="EMBL" id="BACD03000001">
    <property type="protein sequence ID" value="GAO45929.1"/>
    <property type="molecule type" value="Genomic_DNA"/>
</dbReference>
<dbReference type="GO" id="GO:0005634">
    <property type="term" value="C:nucleus"/>
    <property type="evidence" value="ECO:0007669"/>
    <property type="project" value="TreeGrafter"/>
</dbReference>
<dbReference type="SUPFAM" id="SSF57850">
    <property type="entry name" value="RING/U-box"/>
    <property type="match status" value="1"/>
</dbReference>
<feature type="domain" description="Helicase C-terminal" evidence="6">
    <location>
        <begin position="795"/>
        <end position="958"/>
    </location>
</feature>
<dbReference type="GO" id="GO:0005524">
    <property type="term" value="F:ATP binding"/>
    <property type="evidence" value="ECO:0007669"/>
    <property type="project" value="UniProtKB-KW"/>
</dbReference>
<feature type="region of interest" description="Disordered" evidence="4">
    <location>
        <begin position="1"/>
        <end position="50"/>
    </location>
</feature>
<reference evidence="7 8" key="2">
    <citation type="journal article" date="2014" name="J. Gen. Appl. Microbiol.">
        <title>The early diverging ascomycetous budding yeast Saitoella complicata has three histone deacetylases belonging to the Clr6, Hos2, and Rpd3 lineages.</title>
        <authorList>
            <person name="Nishida H."/>
            <person name="Matsumoto T."/>
            <person name="Kondo S."/>
            <person name="Hamamoto M."/>
            <person name="Yoshikawa H."/>
        </authorList>
    </citation>
    <scope>NUCLEOTIDE SEQUENCE [LARGE SCALE GENOMIC DNA]</scope>
    <source>
        <strain evidence="7 8">NRRL Y-17804</strain>
    </source>
</reference>
<dbReference type="SMART" id="SM00487">
    <property type="entry name" value="DEXDc"/>
    <property type="match status" value="1"/>
</dbReference>
<dbReference type="OMA" id="YYVFHGP"/>
<name>A0A0E9N7X8_SAICN</name>
<comment type="caution">
    <text evidence="7">The sequence shown here is derived from an EMBL/GenBank/DDBJ whole genome shotgun (WGS) entry which is preliminary data.</text>
</comment>
<dbReference type="Gene3D" id="3.40.50.300">
    <property type="entry name" value="P-loop containing nucleotide triphosphate hydrolases"/>
    <property type="match status" value="1"/>
</dbReference>
<dbReference type="AlphaFoldDB" id="A0A0E9N7X8"/>